<sequence>MKLVRVKRLVARNTRQLAVANWAHEHAAQFTMIRYSGEGVAADAAVVKLAVVQLPLGWLGEVVTMGEEGEGGGDGSILMEIEVASAHW</sequence>
<comment type="caution">
    <text evidence="1">The sequence shown here is derived from an EMBL/GenBank/DDBJ whole genome shotgun (WGS) entry which is preliminary data.</text>
</comment>
<evidence type="ECO:0000313" key="1">
    <source>
        <dbReference type="EMBL" id="GMH16750.1"/>
    </source>
</evidence>
<gene>
    <name evidence="1" type="ORF">Nepgr_018591</name>
</gene>
<accession>A0AAD3STK7</accession>
<proteinExistence type="predicted"/>
<evidence type="ECO:0000313" key="2">
    <source>
        <dbReference type="Proteomes" id="UP001279734"/>
    </source>
</evidence>
<dbReference type="EMBL" id="BSYO01000017">
    <property type="protein sequence ID" value="GMH16750.1"/>
    <property type="molecule type" value="Genomic_DNA"/>
</dbReference>
<organism evidence="1 2">
    <name type="scientific">Nepenthes gracilis</name>
    <name type="common">Slender pitcher plant</name>
    <dbReference type="NCBI Taxonomy" id="150966"/>
    <lineage>
        <taxon>Eukaryota</taxon>
        <taxon>Viridiplantae</taxon>
        <taxon>Streptophyta</taxon>
        <taxon>Embryophyta</taxon>
        <taxon>Tracheophyta</taxon>
        <taxon>Spermatophyta</taxon>
        <taxon>Magnoliopsida</taxon>
        <taxon>eudicotyledons</taxon>
        <taxon>Gunneridae</taxon>
        <taxon>Pentapetalae</taxon>
        <taxon>Caryophyllales</taxon>
        <taxon>Nepenthaceae</taxon>
        <taxon>Nepenthes</taxon>
    </lineage>
</organism>
<dbReference type="AlphaFoldDB" id="A0AAD3STK7"/>
<dbReference type="Proteomes" id="UP001279734">
    <property type="component" value="Unassembled WGS sequence"/>
</dbReference>
<name>A0AAD3STK7_NEPGR</name>
<reference evidence="1" key="1">
    <citation type="submission" date="2023-05" db="EMBL/GenBank/DDBJ databases">
        <title>Nepenthes gracilis genome sequencing.</title>
        <authorList>
            <person name="Fukushima K."/>
        </authorList>
    </citation>
    <scope>NUCLEOTIDE SEQUENCE</scope>
    <source>
        <strain evidence="1">SING2019-196</strain>
    </source>
</reference>
<keyword evidence="2" id="KW-1185">Reference proteome</keyword>
<protein>
    <submittedName>
        <fullName evidence="1">Uncharacterized protein</fullName>
    </submittedName>
</protein>